<feature type="domain" description="Protein kinase" evidence="4">
    <location>
        <begin position="24"/>
        <end position="287"/>
    </location>
</feature>
<dbReference type="EMBL" id="JARKIF010000007">
    <property type="protein sequence ID" value="KAJ7634466.1"/>
    <property type="molecule type" value="Genomic_DNA"/>
</dbReference>
<dbReference type="PROSITE" id="PS00107">
    <property type="entry name" value="PROTEIN_KINASE_ATP"/>
    <property type="match status" value="1"/>
</dbReference>
<gene>
    <name evidence="5" type="ORF">FB45DRAFT_1025413</name>
</gene>
<reference evidence="5" key="1">
    <citation type="submission" date="2023-03" db="EMBL/GenBank/DDBJ databases">
        <title>Massive genome expansion in bonnet fungi (Mycena s.s.) driven by repeated elements and novel gene families across ecological guilds.</title>
        <authorList>
            <consortium name="Lawrence Berkeley National Laboratory"/>
            <person name="Harder C.B."/>
            <person name="Miyauchi S."/>
            <person name="Viragh M."/>
            <person name="Kuo A."/>
            <person name="Thoen E."/>
            <person name="Andreopoulos B."/>
            <person name="Lu D."/>
            <person name="Skrede I."/>
            <person name="Drula E."/>
            <person name="Henrissat B."/>
            <person name="Morin E."/>
            <person name="Kohler A."/>
            <person name="Barry K."/>
            <person name="LaButti K."/>
            <person name="Morin E."/>
            <person name="Salamov A."/>
            <person name="Lipzen A."/>
            <person name="Mereny Z."/>
            <person name="Hegedus B."/>
            <person name="Baldrian P."/>
            <person name="Stursova M."/>
            <person name="Weitz H."/>
            <person name="Taylor A."/>
            <person name="Grigoriev I.V."/>
            <person name="Nagy L.G."/>
            <person name="Martin F."/>
            <person name="Kauserud H."/>
        </authorList>
    </citation>
    <scope>NUCLEOTIDE SEQUENCE</scope>
    <source>
        <strain evidence="5">9284</strain>
    </source>
</reference>
<proteinExistence type="predicted"/>
<dbReference type="Pfam" id="PF00069">
    <property type="entry name" value="Pkinase"/>
    <property type="match status" value="1"/>
</dbReference>
<dbReference type="PROSITE" id="PS00108">
    <property type="entry name" value="PROTEIN_KINASE_ST"/>
    <property type="match status" value="1"/>
</dbReference>
<dbReference type="SUPFAM" id="SSF56112">
    <property type="entry name" value="Protein kinase-like (PK-like)"/>
    <property type="match status" value="1"/>
</dbReference>
<organism evidence="5 6">
    <name type="scientific">Roridomyces roridus</name>
    <dbReference type="NCBI Taxonomy" id="1738132"/>
    <lineage>
        <taxon>Eukaryota</taxon>
        <taxon>Fungi</taxon>
        <taxon>Dikarya</taxon>
        <taxon>Basidiomycota</taxon>
        <taxon>Agaricomycotina</taxon>
        <taxon>Agaricomycetes</taxon>
        <taxon>Agaricomycetidae</taxon>
        <taxon>Agaricales</taxon>
        <taxon>Marasmiineae</taxon>
        <taxon>Mycenaceae</taxon>
        <taxon>Roridomyces</taxon>
    </lineage>
</organism>
<dbReference type="GO" id="GO:0005524">
    <property type="term" value="F:ATP binding"/>
    <property type="evidence" value="ECO:0007669"/>
    <property type="project" value="UniProtKB-UniRule"/>
</dbReference>
<dbReference type="GO" id="GO:0005634">
    <property type="term" value="C:nucleus"/>
    <property type="evidence" value="ECO:0007669"/>
    <property type="project" value="TreeGrafter"/>
</dbReference>
<evidence type="ECO:0000256" key="3">
    <source>
        <dbReference type="PROSITE-ProRule" id="PRU10141"/>
    </source>
</evidence>
<dbReference type="Proteomes" id="UP001221142">
    <property type="component" value="Unassembled WGS sequence"/>
</dbReference>
<dbReference type="Gene3D" id="1.10.510.10">
    <property type="entry name" value="Transferase(Phosphotransferase) domain 1"/>
    <property type="match status" value="1"/>
</dbReference>
<dbReference type="PANTHER" id="PTHR44167">
    <property type="entry name" value="OVARIAN-SPECIFIC SERINE/THREONINE-PROTEIN KINASE LOK-RELATED"/>
    <property type="match status" value="1"/>
</dbReference>
<evidence type="ECO:0000256" key="2">
    <source>
        <dbReference type="ARBA" id="ARBA00022840"/>
    </source>
</evidence>
<accession>A0AAD7BYJ1</accession>
<dbReference type="InterPro" id="IPR000719">
    <property type="entry name" value="Prot_kinase_dom"/>
</dbReference>
<dbReference type="AlphaFoldDB" id="A0AAD7BYJ1"/>
<keyword evidence="6" id="KW-1185">Reference proteome</keyword>
<dbReference type="SMART" id="SM00220">
    <property type="entry name" value="S_TKc"/>
    <property type="match status" value="1"/>
</dbReference>
<dbReference type="GO" id="GO:0044773">
    <property type="term" value="P:mitotic DNA damage checkpoint signaling"/>
    <property type="evidence" value="ECO:0007669"/>
    <property type="project" value="TreeGrafter"/>
</dbReference>
<evidence type="ECO:0000313" key="5">
    <source>
        <dbReference type="EMBL" id="KAJ7634466.1"/>
    </source>
</evidence>
<feature type="binding site" evidence="3">
    <location>
        <position position="53"/>
    </location>
    <ligand>
        <name>ATP</name>
        <dbReference type="ChEBI" id="CHEBI:30616"/>
    </ligand>
</feature>
<keyword evidence="5" id="KW-0418">Kinase</keyword>
<dbReference type="PANTHER" id="PTHR44167:SF30">
    <property type="entry name" value="PHOSPHORYLASE KINASE"/>
    <property type="match status" value="1"/>
</dbReference>
<keyword evidence="2 3" id="KW-0067">ATP-binding</keyword>
<dbReference type="InterPro" id="IPR008271">
    <property type="entry name" value="Ser/Thr_kinase_AS"/>
</dbReference>
<name>A0AAD7BYJ1_9AGAR</name>
<keyword evidence="5" id="KW-0808">Transferase</keyword>
<comment type="caution">
    <text evidence="5">The sequence shown here is derived from an EMBL/GenBank/DDBJ whole genome shotgun (WGS) entry which is preliminary data.</text>
</comment>
<sequence length="703" mass="78118">MPSSSAASALLPDLTKHFIDDGTVQLLSLLGSGAHGKVYKAWDCDAKAHVAVKCMPTYEPGTRAAHAQASELELHQMLSGEPGVIRLIRHFVEDDLVFVVLELAAGGDLSVALFERQVFHNSLTLVKKTLGELIDAVERMHQRGVFHRDIKPQNILCEAAGTDLRLADFGLATRDEFSQRLGCGTRLYMSPESLNPTKDSYSARHSDLWALSVLFTIMVCERTPWESAEPSDPGFAAFCDDPEYLWDTLPVTQPTFLLLRRCFHQDPLQRPSLEEFRNAIADIECFTEPPRARGPLRPALPTGQWVISPLPNVAAEPFGTTPCSAALRRPIAPQIRFSSSLGSSSSSHSDSSIDAFTLTRCSTPPTSPASSPVEDLSACPREVTKPSSANKPYVPGAIVRQIELERVIFELAAHSDILTALRLAVVARRVQDWIEPIIYSRVIVTRDREQSQDAQPTYEARMSLSYRMNKSKKAPVLKKKEAPIPQFLRTLALRPAAFFAKHVQQLRVGRLADVELVAVLEACTGATELGWWACQLTDAVCTALARLPLTRLAVDHTFDFQFPQLAESNVISRLTHLDVTFIDSSWNISLPSFEPFTALTHLSVAYGSQLPTTLVAFDPLLDPARRPRLQILLLLSETMYFDQLTGVRPRHPDPRVVVMTPPIGGAWSTRWVHDAWPLAEEYMRDRRALAKAEREEREKAAVV</sequence>
<protein>
    <submittedName>
        <fullName evidence="5">Kinase-like domain-containing protein</fullName>
    </submittedName>
</protein>
<evidence type="ECO:0000259" key="4">
    <source>
        <dbReference type="PROSITE" id="PS50011"/>
    </source>
</evidence>
<keyword evidence="1 3" id="KW-0547">Nucleotide-binding</keyword>
<dbReference type="GO" id="GO:0004674">
    <property type="term" value="F:protein serine/threonine kinase activity"/>
    <property type="evidence" value="ECO:0007669"/>
    <property type="project" value="TreeGrafter"/>
</dbReference>
<dbReference type="PROSITE" id="PS50011">
    <property type="entry name" value="PROTEIN_KINASE_DOM"/>
    <property type="match status" value="1"/>
</dbReference>
<evidence type="ECO:0000256" key="1">
    <source>
        <dbReference type="ARBA" id="ARBA00022741"/>
    </source>
</evidence>
<dbReference type="InterPro" id="IPR011009">
    <property type="entry name" value="Kinase-like_dom_sf"/>
</dbReference>
<evidence type="ECO:0000313" key="6">
    <source>
        <dbReference type="Proteomes" id="UP001221142"/>
    </source>
</evidence>
<dbReference type="InterPro" id="IPR017441">
    <property type="entry name" value="Protein_kinase_ATP_BS"/>
</dbReference>